<dbReference type="RefSeq" id="WP_054648919.1">
    <property type="nucleotide sequence ID" value="NZ_AZFJ01000052.1"/>
</dbReference>
<evidence type="ECO:0000256" key="1">
    <source>
        <dbReference type="SAM" id="Phobius"/>
    </source>
</evidence>
<keyword evidence="1" id="KW-0472">Membrane</keyword>
<feature type="transmembrane region" description="Helical" evidence="1">
    <location>
        <begin position="20"/>
        <end position="44"/>
    </location>
</feature>
<dbReference type="Pfam" id="PF05975">
    <property type="entry name" value="EcsB"/>
    <property type="match status" value="1"/>
</dbReference>
<keyword evidence="3" id="KW-1185">Reference proteome</keyword>
<dbReference type="PIRSF" id="PIRSF037259">
    <property type="entry name" value="EcsB_ABC"/>
    <property type="match status" value="1"/>
</dbReference>
<dbReference type="OrthoDB" id="2447941at2"/>
<dbReference type="Proteomes" id="UP000051922">
    <property type="component" value="Unassembled WGS sequence"/>
</dbReference>
<dbReference type="STRING" id="1423783.FC50_GL001774"/>
<sequence length="405" mass="45575">MRQLWQRRLRRHLTQQGRYLRLVFNDQFTIVLFVILGAALYGYAQFVRGMSATVSGWLPWIVVVLVALSVRVGQVATMFTDADATFLLPRAAGMGDYLLAAMRYSLVLPVVATVLLCVAAWPVLSVSWHVGTASIVCLAVTGALVQYGDLMLQTNALLLDQPAQLPHRVSLVLLMGLSVYATQFPVYWFPVVAAAVMDVVLRVWLQQRLQNGQVNFLLAAQNENARMQRVYRVYSMFTDVPGLRATIKRRRWLDGFLRRGARKQARTWDYLYLRGFIRRPEYGNLFIRLTVLAVVLMCLSTVAWTSMAIGLVAMYLTAIQIVPLTTQYREVVFAHLYPLPATARIAALQRLLLCLLLIQTLVFTVTGWLTVGSMAAGLSLLAGVLLAALVVGWYVPRYSHQHLQW</sequence>
<feature type="transmembrane region" description="Helical" evidence="1">
    <location>
        <begin position="375"/>
        <end position="395"/>
    </location>
</feature>
<dbReference type="InterPro" id="IPR010288">
    <property type="entry name" value="EcsB_ABC"/>
</dbReference>
<evidence type="ECO:0000313" key="2">
    <source>
        <dbReference type="EMBL" id="KRL85600.1"/>
    </source>
</evidence>
<reference evidence="2 3" key="1">
    <citation type="journal article" date="2015" name="Genome Announc.">
        <title>Expanding the biotechnology potential of lactobacilli through comparative genomics of 213 strains and associated genera.</title>
        <authorList>
            <person name="Sun Z."/>
            <person name="Harris H.M."/>
            <person name="McCann A."/>
            <person name="Guo C."/>
            <person name="Argimon S."/>
            <person name="Zhang W."/>
            <person name="Yang X."/>
            <person name="Jeffery I.B."/>
            <person name="Cooney J.C."/>
            <person name="Kagawa T.F."/>
            <person name="Liu W."/>
            <person name="Song Y."/>
            <person name="Salvetti E."/>
            <person name="Wrobel A."/>
            <person name="Rasinkangas P."/>
            <person name="Parkhill J."/>
            <person name="Rea M.C."/>
            <person name="O'Sullivan O."/>
            <person name="Ritari J."/>
            <person name="Douillard F.P."/>
            <person name="Paul Ross R."/>
            <person name="Yang R."/>
            <person name="Briner A.E."/>
            <person name="Felis G.E."/>
            <person name="de Vos W.M."/>
            <person name="Barrangou R."/>
            <person name="Klaenhammer T.R."/>
            <person name="Caufield P.W."/>
            <person name="Cui Y."/>
            <person name="Zhang H."/>
            <person name="O'Toole P.W."/>
        </authorList>
    </citation>
    <scope>NUCLEOTIDE SEQUENCE [LARGE SCALE GENOMIC DNA]</scope>
    <source>
        <strain evidence="2 3">DSM 15945</strain>
    </source>
</reference>
<organism evidence="2 3">
    <name type="scientific">Lacticaseibacillus pantheris DSM 15945 = JCM 12539 = NBRC 106106</name>
    <dbReference type="NCBI Taxonomy" id="1423783"/>
    <lineage>
        <taxon>Bacteria</taxon>
        <taxon>Bacillati</taxon>
        <taxon>Bacillota</taxon>
        <taxon>Bacilli</taxon>
        <taxon>Lactobacillales</taxon>
        <taxon>Lactobacillaceae</taxon>
        <taxon>Lacticaseibacillus</taxon>
    </lineage>
</organism>
<keyword evidence="1" id="KW-1133">Transmembrane helix</keyword>
<accession>A0A0R1TWA4</accession>
<feature type="transmembrane region" description="Helical" evidence="1">
    <location>
        <begin position="347"/>
        <end position="369"/>
    </location>
</feature>
<gene>
    <name evidence="2" type="ORF">FC50_GL001774</name>
</gene>
<feature type="transmembrane region" description="Helical" evidence="1">
    <location>
        <begin position="127"/>
        <end position="145"/>
    </location>
</feature>
<dbReference type="GO" id="GO:0016020">
    <property type="term" value="C:membrane"/>
    <property type="evidence" value="ECO:0007669"/>
    <property type="project" value="InterPro"/>
</dbReference>
<feature type="transmembrane region" description="Helical" evidence="1">
    <location>
        <begin position="285"/>
        <end position="302"/>
    </location>
</feature>
<feature type="transmembrane region" description="Helical" evidence="1">
    <location>
        <begin position="165"/>
        <end position="181"/>
    </location>
</feature>
<feature type="transmembrane region" description="Helical" evidence="1">
    <location>
        <begin position="97"/>
        <end position="121"/>
    </location>
</feature>
<feature type="transmembrane region" description="Helical" evidence="1">
    <location>
        <begin position="56"/>
        <end position="76"/>
    </location>
</feature>
<evidence type="ECO:0000313" key="3">
    <source>
        <dbReference type="Proteomes" id="UP000051922"/>
    </source>
</evidence>
<keyword evidence="1" id="KW-0812">Transmembrane</keyword>
<dbReference type="EMBL" id="AZFJ01000052">
    <property type="protein sequence ID" value="KRL85600.1"/>
    <property type="molecule type" value="Genomic_DNA"/>
</dbReference>
<protein>
    <submittedName>
        <fullName evidence="2">ABC transporter permease</fullName>
    </submittedName>
</protein>
<dbReference type="PATRIC" id="fig|1423783.4.peg.1817"/>
<proteinExistence type="predicted"/>
<comment type="caution">
    <text evidence="2">The sequence shown here is derived from an EMBL/GenBank/DDBJ whole genome shotgun (WGS) entry which is preliminary data.</text>
</comment>
<name>A0A0R1TWA4_9LACO</name>
<dbReference type="AlphaFoldDB" id="A0A0R1TWA4"/>